<sequence length="635" mass="70572">MDIDSTSRSTKKPQGRWKRTRSGWYVANLCYVVAVDGNSRNFSLSHRDVAALNAIEERRSPPPTPTQSGPKIINESREIARGYHLLDRGSVEQLDGTDEDDDETLVDAATVLVNLEQQSTDSRAVVNDSSDLETSYLPAVASSPGESLESRTLEINHVLYQPALSAIEHPLRPRFWGVPFSPASGSSPHGTFDGTNTLEAGSCLPPFSLGQAICEDAPPPPEPLLPISTAEKARLISHYMQEAGTWCETTDTEMHFTMRSIHTMMRSTAFAAAAMSLASRQLDNVERQQRPVTLELYSYTIQLLLRQEPAKIDASVLATCTLLCVYEMMASDVHEWRRHLKGCASLLQAKKWSGSSHGIVKCCFWAFARIDIWAAFTSGKTTLIPTDFWLDDTCVKSLAMRGDVDDYCNLAILIFARVVNLLATPGLDAESVKPALRASYLVLWDELQTWYRLRPEDVCPLLRDDFSQSRVFPNIVYTRSSSICGNTFYHTGSILLLQMGLVPNEGSSASRPADDSVDISWHARELSGISISNPSHANWVNQLQPLYIAGTVFAGSSASSWTRPVMEPEDQTRRMSRSPRRMRPSSHALSDTRGGAEEYPAEKILLLKHLARIERETGWKTSDRAADLRELWGFG</sequence>
<feature type="compositionally biased region" description="Basic residues" evidence="3">
    <location>
        <begin position="574"/>
        <end position="584"/>
    </location>
</feature>
<dbReference type="GO" id="GO:0003700">
    <property type="term" value="F:DNA-binding transcription factor activity"/>
    <property type="evidence" value="ECO:0007669"/>
    <property type="project" value="TreeGrafter"/>
</dbReference>
<evidence type="ECO:0000256" key="2">
    <source>
        <dbReference type="ARBA" id="ARBA00023242"/>
    </source>
</evidence>
<dbReference type="Proteomes" id="UP001194746">
    <property type="component" value="Unassembled WGS sequence"/>
</dbReference>
<gene>
    <name evidence="4" type="ORF">FE257_007577</name>
</gene>
<dbReference type="GO" id="GO:0005634">
    <property type="term" value="C:nucleus"/>
    <property type="evidence" value="ECO:0007669"/>
    <property type="project" value="UniProtKB-SubCell"/>
</dbReference>
<comment type="caution">
    <text evidence="4">The sequence shown here is derived from an EMBL/GenBank/DDBJ whole genome shotgun (WGS) entry which is preliminary data.</text>
</comment>
<dbReference type="GO" id="GO:0000976">
    <property type="term" value="F:transcription cis-regulatory region binding"/>
    <property type="evidence" value="ECO:0007669"/>
    <property type="project" value="TreeGrafter"/>
</dbReference>
<proteinExistence type="predicted"/>
<dbReference type="Pfam" id="PF11951">
    <property type="entry name" value="Fungal_trans_2"/>
    <property type="match status" value="1"/>
</dbReference>
<evidence type="ECO:0000313" key="4">
    <source>
        <dbReference type="EMBL" id="KAF9889264.1"/>
    </source>
</evidence>
<comment type="subcellular location">
    <subcellularLocation>
        <location evidence="1">Nucleus</location>
    </subcellularLocation>
</comment>
<organism evidence="4 5">
    <name type="scientific">Aspergillus nanangensis</name>
    <dbReference type="NCBI Taxonomy" id="2582783"/>
    <lineage>
        <taxon>Eukaryota</taxon>
        <taxon>Fungi</taxon>
        <taxon>Dikarya</taxon>
        <taxon>Ascomycota</taxon>
        <taxon>Pezizomycotina</taxon>
        <taxon>Eurotiomycetes</taxon>
        <taxon>Eurotiomycetidae</taxon>
        <taxon>Eurotiales</taxon>
        <taxon>Aspergillaceae</taxon>
        <taxon>Aspergillus</taxon>
        <taxon>Aspergillus subgen. Circumdati</taxon>
    </lineage>
</organism>
<evidence type="ECO:0000313" key="5">
    <source>
        <dbReference type="Proteomes" id="UP001194746"/>
    </source>
</evidence>
<dbReference type="PANTHER" id="PTHR37534:SF4">
    <property type="entry name" value="ZN(II)2CYS6 TRANSCRIPTION FACTOR (EUROFUNG)"/>
    <property type="match status" value="1"/>
</dbReference>
<protein>
    <submittedName>
        <fullName evidence="4">Uncharacterized protein</fullName>
    </submittedName>
</protein>
<dbReference type="AlphaFoldDB" id="A0AAD4CMJ4"/>
<name>A0AAD4CMJ4_ASPNN</name>
<dbReference type="EMBL" id="VCAU01000038">
    <property type="protein sequence ID" value="KAF9889264.1"/>
    <property type="molecule type" value="Genomic_DNA"/>
</dbReference>
<evidence type="ECO:0000256" key="3">
    <source>
        <dbReference type="SAM" id="MobiDB-lite"/>
    </source>
</evidence>
<reference evidence="4" key="2">
    <citation type="submission" date="2020-02" db="EMBL/GenBank/DDBJ databases">
        <authorList>
            <person name="Gilchrist C.L.M."/>
            <person name="Chooi Y.-H."/>
        </authorList>
    </citation>
    <scope>NUCLEOTIDE SEQUENCE</scope>
    <source>
        <strain evidence="4">MST-FP2251</strain>
    </source>
</reference>
<evidence type="ECO:0000256" key="1">
    <source>
        <dbReference type="ARBA" id="ARBA00004123"/>
    </source>
</evidence>
<accession>A0AAD4CMJ4</accession>
<feature type="region of interest" description="Disordered" evidence="3">
    <location>
        <begin position="562"/>
        <end position="595"/>
    </location>
</feature>
<keyword evidence="2" id="KW-0539">Nucleus</keyword>
<dbReference type="GO" id="GO:0045944">
    <property type="term" value="P:positive regulation of transcription by RNA polymerase II"/>
    <property type="evidence" value="ECO:0007669"/>
    <property type="project" value="TreeGrafter"/>
</dbReference>
<feature type="region of interest" description="Disordered" evidence="3">
    <location>
        <begin position="54"/>
        <end position="73"/>
    </location>
</feature>
<keyword evidence="5" id="KW-1185">Reference proteome</keyword>
<dbReference type="PANTHER" id="PTHR37534">
    <property type="entry name" value="TRANSCRIPTIONAL ACTIVATOR PROTEIN UGA3"/>
    <property type="match status" value="1"/>
</dbReference>
<dbReference type="InterPro" id="IPR021858">
    <property type="entry name" value="Fun_TF"/>
</dbReference>
<reference evidence="4" key="1">
    <citation type="journal article" date="2019" name="Beilstein J. Org. Chem.">
        <title>Nanangenines: drimane sesquiterpenoids as the dominant metabolite cohort of a novel Australian fungus, Aspergillus nanangensis.</title>
        <authorList>
            <person name="Lacey H.J."/>
            <person name="Gilchrist C.L.M."/>
            <person name="Crombie A."/>
            <person name="Kalaitzis J.A."/>
            <person name="Vuong D."/>
            <person name="Rutledge P.J."/>
            <person name="Turner P."/>
            <person name="Pitt J.I."/>
            <person name="Lacey E."/>
            <person name="Chooi Y.H."/>
            <person name="Piggott A.M."/>
        </authorList>
    </citation>
    <scope>NUCLEOTIDE SEQUENCE</scope>
    <source>
        <strain evidence="4">MST-FP2251</strain>
    </source>
</reference>